<proteinExistence type="predicted"/>
<dbReference type="EMBL" id="MW030598">
    <property type="protein sequence ID" value="QPI16721.1"/>
    <property type="molecule type" value="Genomic_DNA"/>
</dbReference>
<keyword evidence="1" id="KW-0812">Transmembrane</keyword>
<keyword evidence="1" id="KW-0472">Membrane</keyword>
<sequence length="341" mass="40749">MPNDIELFILLIIIIILITISLVTIVELKYHLDLNDTIQNMNKYCFYNDNILDIHRVELKRTFMWNISNYLFDFNQIEQNLKKIGELDKYKDKFKDIDNLNRDLSIVDGKFNIMKVYNTYLHYSLPLFIFIWIYFIIHLVYIKYFAGSDYNKYVYIFNSIIFLFIYVAIYTILFSIILKKITEIYADTKCYEYIMILKELDIIIKEENPDNIEIIKILKSDDSNVKGIEDIVLTEEIISRLTEIKIKNDEKGTYIANSNNYKITLENIDKFYLYNSKNTLDRIFDEINDVTKFMYVYIILLIAPIIILSQVLKENYIYIVFGFVIIFSCLVTVYNINNILQ</sequence>
<evidence type="ECO:0000313" key="2">
    <source>
        <dbReference type="EMBL" id="QPI16721.1"/>
    </source>
</evidence>
<feature type="transmembrane region" description="Helical" evidence="1">
    <location>
        <begin position="317"/>
        <end position="336"/>
    </location>
</feature>
<reference evidence="2" key="1">
    <citation type="submission" date="2020-08" db="EMBL/GenBank/DDBJ databases">
        <title>Bridging the membrane lipid divide: bacteria of the FCB group superphylum have the potential to synthesize archaeal ether lipids.</title>
        <authorList>
            <person name="Villanueva L."/>
            <person name="von Meijenfeldt F.A.B."/>
            <person name="Westbye A.B."/>
            <person name="Yadav S."/>
            <person name="Hopmans E.C."/>
            <person name="Dutilh B.E."/>
            <person name="Sinninghe Damste J.S."/>
        </authorList>
    </citation>
    <scope>NUCLEOTIDE SEQUENCE</scope>
    <source>
        <strain evidence="2">NIOZ-UU159</strain>
    </source>
</reference>
<gene>
    <name evidence="2" type="ORF">NIOZUU159_00216</name>
</gene>
<feature type="transmembrane region" description="Helical" evidence="1">
    <location>
        <begin position="6"/>
        <end position="26"/>
    </location>
</feature>
<keyword evidence="1" id="KW-1133">Transmembrane helix</keyword>
<feature type="transmembrane region" description="Helical" evidence="1">
    <location>
        <begin position="153"/>
        <end position="178"/>
    </location>
</feature>
<protein>
    <submittedName>
        <fullName evidence="2">Uncharacterized protein</fullName>
    </submittedName>
</protein>
<evidence type="ECO:0000256" key="1">
    <source>
        <dbReference type="SAM" id="Phobius"/>
    </source>
</evidence>
<accession>A0A7S9SUD8</accession>
<feature type="transmembrane region" description="Helical" evidence="1">
    <location>
        <begin position="293"/>
        <end position="311"/>
    </location>
</feature>
<feature type="transmembrane region" description="Helical" evidence="1">
    <location>
        <begin position="120"/>
        <end position="141"/>
    </location>
</feature>
<organism evidence="2">
    <name type="scientific">Virus NIOZ-UU159</name>
    <dbReference type="NCBI Taxonomy" id="2763270"/>
    <lineage>
        <taxon>Viruses</taxon>
    </lineage>
</organism>
<name>A0A7S9SUD8_9VIRU</name>